<dbReference type="RefSeq" id="WP_131972120.1">
    <property type="nucleotide sequence ID" value="NZ_JADMOW010000028.1"/>
</dbReference>
<dbReference type="AlphaFoldDB" id="A0AAW6CAF4"/>
<gene>
    <name evidence="1" type="ORF">PND83_17775</name>
</gene>
<evidence type="ECO:0000313" key="2">
    <source>
        <dbReference type="Proteomes" id="UP001211006"/>
    </source>
</evidence>
<dbReference type="InterPro" id="IPR037175">
    <property type="entry name" value="KFase_sf"/>
</dbReference>
<sequence length="223" mass="25010">MKLIDLSTVISPGMPKPKSAPPVLLRYILEPSEEQEKAQGFTNKMEEYTITTHVATHIDAPAHFSAHGKNIDEYDVSEFFLVPTQMLNIRRGKFEAITADDLRAAEERDGAIQDGDLVLINTGCHQYYYDEAYNCAPYLTKEAAEYLAEKQIKMVGTDSFTVDDPREKDKPAHVVLLNQHGILIIECVMNLDAIPCTRFQTVCLPLKIRQGSGAFTRMIAVCE</sequence>
<dbReference type="GO" id="GO:0004061">
    <property type="term" value="F:arylformamidase activity"/>
    <property type="evidence" value="ECO:0007669"/>
    <property type="project" value="InterPro"/>
</dbReference>
<proteinExistence type="predicted"/>
<dbReference type="GO" id="GO:0019441">
    <property type="term" value="P:L-tryptophan catabolic process to kynurenine"/>
    <property type="evidence" value="ECO:0007669"/>
    <property type="project" value="InterPro"/>
</dbReference>
<protein>
    <submittedName>
        <fullName evidence="1">Cyclase family protein</fullName>
    </submittedName>
</protein>
<dbReference type="InterPro" id="IPR007325">
    <property type="entry name" value="KFase/CYL"/>
</dbReference>
<comment type="caution">
    <text evidence="1">The sequence shown here is derived from an EMBL/GenBank/DDBJ whole genome shotgun (WGS) entry which is preliminary data.</text>
</comment>
<dbReference type="PANTHER" id="PTHR31118:SF32">
    <property type="entry name" value="KYNURENINE FORMAMIDASE"/>
    <property type="match status" value="1"/>
</dbReference>
<dbReference type="EMBL" id="JAQLWO010000023">
    <property type="protein sequence ID" value="MDB7907836.1"/>
    <property type="molecule type" value="Genomic_DNA"/>
</dbReference>
<accession>A0AAW6CAF4</accession>
<dbReference type="Proteomes" id="UP001211006">
    <property type="component" value="Unassembled WGS sequence"/>
</dbReference>
<reference evidence="1" key="1">
    <citation type="submission" date="2023-01" db="EMBL/GenBank/DDBJ databases">
        <title>Human gut microbiome strain richness.</title>
        <authorList>
            <person name="Chen-Liaw A."/>
        </authorList>
    </citation>
    <scope>NUCLEOTIDE SEQUENCE</scope>
    <source>
        <strain evidence="1">2225st1_A6_2225SCRN_200828</strain>
    </source>
</reference>
<dbReference type="Pfam" id="PF04199">
    <property type="entry name" value="Cyclase"/>
    <property type="match status" value="1"/>
</dbReference>
<dbReference type="SUPFAM" id="SSF102198">
    <property type="entry name" value="Putative cyclase"/>
    <property type="match status" value="1"/>
</dbReference>
<dbReference type="PANTHER" id="PTHR31118">
    <property type="entry name" value="CYCLASE-LIKE PROTEIN 2"/>
    <property type="match status" value="1"/>
</dbReference>
<evidence type="ECO:0000313" key="1">
    <source>
        <dbReference type="EMBL" id="MDB7907836.1"/>
    </source>
</evidence>
<dbReference type="Gene3D" id="3.50.30.50">
    <property type="entry name" value="Putative cyclase"/>
    <property type="match status" value="1"/>
</dbReference>
<organism evidence="1 2">
    <name type="scientific">Flavonifractor plautii</name>
    <name type="common">Fusobacterium plautii</name>
    <dbReference type="NCBI Taxonomy" id="292800"/>
    <lineage>
        <taxon>Bacteria</taxon>
        <taxon>Bacillati</taxon>
        <taxon>Bacillota</taxon>
        <taxon>Clostridia</taxon>
        <taxon>Eubacteriales</taxon>
        <taxon>Oscillospiraceae</taxon>
        <taxon>Flavonifractor</taxon>
    </lineage>
</organism>
<name>A0AAW6CAF4_FLAPL</name>